<organism evidence="2 3">
    <name type="scientific">Pukyongiella litopenaei</name>
    <dbReference type="NCBI Taxonomy" id="2605946"/>
    <lineage>
        <taxon>Bacteria</taxon>
        <taxon>Pseudomonadati</taxon>
        <taxon>Pseudomonadota</taxon>
        <taxon>Alphaproteobacteria</taxon>
        <taxon>Rhodobacterales</taxon>
        <taxon>Paracoccaceae</taxon>
        <taxon>Pukyongiella</taxon>
    </lineage>
</organism>
<dbReference type="SUPFAM" id="SSF51120">
    <property type="entry name" value="beta-Roll"/>
    <property type="match status" value="1"/>
</dbReference>
<reference evidence="3" key="1">
    <citation type="submission" date="2018-03" db="EMBL/GenBank/DDBJ databases">
        <title>Genomic analysis of the strain SH-1 isolated from shrimp intestine.</title>
        <authorList>
            <person name="Kim Y.-S."/>
            <person name="Kim S.-E."/>
            <person name="Kim K.-H."/>
        </authorList>
    </citation>
    <scope>NUCLEOTIDE SEQUENCE [LARGE SCALE GENOMIC DNA]</scope>
    <source>
        <strain evidence="3">SH-1</strain>
    </source>
</reference>
<dbReference type="Pfam" id="PF00353">
    <property type="entry name" value="HemolysinCabind"/>
    <property type="match status" value="1"/>
</dbReference>
<dbReference type="KEGG" id="thas:C6Y53_17320"/>
<proteinExistence type="predicted"/>
<protein>
    <submittedName>
        <fullName evidence="2">Uncharacterized protein</fullName>
    </submittedName>
</protein>
<evidence type="ECO:0000313" key="2">
    <source>
        <dbReference type="EMBL" id="AVO39287.2"/>
    </source>
</evidence>
<dbReference type="PRINTS" id="PR00313">
    <property type="entry name" value="CABNDNGRPT"/>
</dbReference>
<dbReference type="InterPro" id="IPR011049">
    <property type="entry name" value="Serralysin-like_metalloprot_C"/>
</dbReference>
<dbReference type="PROSITE" id="PS00330">
    <property type="entry name" value="HEMOLYSIN_CALCIUM"/>
    <property type="match status" value="2"/>
</dbReference>
<dbReference type="Gene3D" id="2.150.10.10">
    <property type="entry name" value="Serralysin-like metalloprotease, C-terminal"/>
    <property type="match status" value="1"/>
</dbReference>
<gene>
    <name evidence="2" type="ORF">C6Y53_17320</name>
</gene>
<feature type="region of interest" description="Disordered" evidence="1">
    <location>
        <begin position="108"/>
        <end position="173"/>
    </location>
</feature>
<sequence>MNNHFSSAVIRVSLGTTQEQLKELIKLSKDGLEVEGLLLINPFTVGASLPPGSDISRVLLLGADLLLVQQNGEVLVLVGGGEGSYELLLDGLTISSSVLQNAAVEDSSWTNAGDGRGQDTFDRSRDGDISEQGSGSSLPVSAGDPLEGLEIHPLLPPTDYPDRQRPDRHRGGEAYESTAVPVIVIDPDAVYAETDAPLSFALSDRIGVELAGDSIGEYISEVTVSLLGLPSGTTASAGNLIDAGNGTFTLEFTGSLANYNALTLTFPEDFSSDSRIDFPAGDLTGEIKAKTNFGDEAVSPISLRITPEGDVSIDDSLPDRVADETDAVVALVPASLLLPEAADLDGSEALCSLTLVIEGLPGDGSFTLADIAGLPAGAVADLATAADGSSTLTLTMSATDVGDLASAYAGIMLNLPADFSTTNRSDLDDDGNGPDAGDATALPITLTLTVRTDEDQANGDDTAIDGEATATRTIDIEHEADISLSAPAQVTGVEDSDSGSGVTVDLGITASVDDADGSETEAIGDPRFAAEVSISFTGLPGGATVNTGLLNGASWTGSVAQANMLTLGLPENYAGEVSLSITLTTPEGSQTVDQVVEISGSEDLSLDIVELVTAETDAAVPVVPSDSWQVVLSDPDGSEEVDTVQLSLTDLPPGMTFNGPPSSTITYDAAAGTMEFTGTLAEYQSLVLVFPQGYSTESPSADGLVINGTLSATSTESGVATSNVTLRIIPEGDVSIDDSLPDRVADETDAVVALVPASLLLPEATDLDGSEALGSLTLVIEGLPGDGSFTLADIAGLPAGAVADLATAADGASTLTLTMSATDVGDLASAYAGIMLNLPADFSTTNRSDLDDDGNGPDAGDATALPITLTLTVRTDEDQANGDDTAIDGEATATRTIDIEHEHDITLVVGDPSDPGPYPIPVVVGQEDDGIPASSGGVTVTIPVAITIDDADGSETADTSDPRFAAQVHMLFVNLPAGATVNAGTLTGTVWTGSVAEATTPLELSLPGDYAGIIPVLIAVRTPEGAVADLLAVAITPTPDVVVDGEVIAQETDAVVSVLVSDFVDVAITDPNEIFMGLDFTLPGLPAGTTATNVNTGDPVGSFTTQPGGTVTFIYNSPADGALPNEVQINFPTDYSSTNPATDLIADMTVITEEIGAPGIPLTTDADVLLTVRHEGDIRIDGSGALSLSETDDVVDFKPVDGLNPVATDADGSESVTHVLVNFSNLPSGAMFAADGINFAAVPASGAILVTATEYDSLVVRLPRDYSTENPAETVTANVVAVTDEGGFAQDTLTISVTSEGDLTVTGSGVITLTENDRPGDPDDDTTTFAPLDFSLSDAIQAAATDADGSESIVQVDVAITGLPDGTQISTDGGGTFSTVPAGPLFSVSLSEAEYNNVVIRLPYDFSTESPGSAITGTATFVTDEAILAGETDTGPDDGIETAGFTVTVSAEADVNVFAPDYVGNEDQPPHQLNLDAALSDMDFSEVVTGITVTFTDLPTNTASNGPIIIETDRASYTVENTSTFSMTLADMTELRSIKFSQLPEHFSGIINGDLTIVSNESGPAGVSQSFEVDILPDAETELEVSIDTSESGVGSTATGDYVVKEDHSFLVNIRGSTPDQDGSESLQTLEIHNVPVGWLTDDGSGNIDMSQFEGDTSAIASATVAGTLVTITFNPGTVDFDAGLRFTLLQHDDRDLETILHSEDLQFVLNGVDTAAGLSDNNDSVSQYIDVDVDAVVDGLRLHGEETITQENQNGPVTIGLGVDRFALKDNDGSETINSVQLAVTIATASDGFDARSDMGLATASAGHSGYIQIGIDPASTAETVIYTLEPAAGVSFAHFSAAVRDLELEFPAKFSGGIDVVLSVEHQETTTPANNPEDPASGYAGDHEYDGSDNVKTSTLELHHEIEPVVDIDIAMRVFAVNGDFVSDGFPAEVSGTADTGQSVTVSDIIEFLESTADGSGEGQVTFFVGLSGATTDSDGSEEIGTMVISNIPSAWIDHALDGVTLLRAGLFDATGTAPISNAQWDQIDSAVYDPATGDLTVTFLPDVTGFDFALGLQPSLYEDYDFDRSDSDAFTAEGAFFGDELNIEVSARDTNTLQTDVDQSDITFDVDVGPVNNTVVIISIPPGNEQVIDDAGGVWQIPFTPVIQDSDGSEEIISVVIRGLPSGITVFVPDPANPGGEKIPAVITDVSGAGAADWSLDAGQWDGVELRGIPRHFAGDYPITLEAVTQEADGGTATTTLNVTLRVEPVVDGGNPSEHVETMEDTAVHVVLDGNIIDNSGNSPGSPEIILDFFTIHDIQADDFGRLPRFFDGVPVPDPANPGSYTNELTAAPGLPLLISPSQAANLYVLPPQDSNQDFVPEGTGPGYLFQVTLTYQETLDPTQTLSSTGRVTMELTGVADTPQIAVQEADPDQTSGDPVIAPGDVHVEFRPGSEDTDGAGPAGNSGTENYHRLYGYAGEDTKPFLLDQRLTNYVLQNGVAQTVLDQENGVPGADVFQAADPITGEMSEIFVGGGTPFDGSETLYYLISGIPSGVGFEGGTPVDSSGETYLVMEGQLDTLAFIPENVDEVTYYDLTLTAIVMENDADPAALAAARAAATDPGTGELDLDQFLNAIRSNPGFATAEDDFTVVVLPETGGGIDPCPPEELLPPSLSLVGSGDEDTQIELHLALDPGGNPQFDDISDLINLPLGITGDLGILIDLPPGASLTSDVPGAVVYDPISGGYAIDLAKLIGNPAPGSLQSEGALLYTPPEHESSPVNPFDPNETFGPDDPYDNLSGLDYRLVLNNITCGTTSTANGNFSFVINPVVDGPDMVFGGSRSFDEDTEYLPNISVTGPDGGERLVGNVSITLGEGGRLFVSGVELPPDALDPVTGDASFTVTPAQLADLSIMAAEHYSGPMSITVTATAEDIDGSTLSRTETRTVDVIPVADEPVFIPDTSNVDPETGNPFIDVSDPNLPVITIIEDQWFTLWDALQAMPPDQDGSEAVSATIGTIPDYLEIRATGGASLINNGDGTYSIRAEDLDKVEFKLKDEHARTPDPLDADIPAQIPITITLNTLEIANSDEASGQQDILIQVRPDADEPTVTASVSPTDGVEDQPTPYTLTISADTPDFHEVISLQLTGVPLGGQILLDGVPLTVTGGVVEIPAVADAGGSGTNPFVPDGTVTFVPPLDFAGDVSFSVVATTTDSSPLFTDTEDSDAVLVDFDIAVSPDLDFAINDASVVLTEADSLLVYHPSDDVTVDVTDVDGSEIATVTYTLTGVPAGTFGFYGGSFVFASGGTLSFSGTEAEFAALQITFPAHAATNGTSIAGFVTAVTNEGGSDGGSFTIDIDGELDLAVSVTPVGGTQDGNPVVIDMGINADLTHSAAEDYEWLEQVVVSFDAALPEGSSASSGVLSTDRQTLTLTRGAMDPAGFAATVAALTLTVPGSFAGDITGTVTAETNHGAETPVAFSVTVVEDGSPDVTGPVTFSTADPVSTVTFTELLANSSDTDLPLGIQNISTADPDVSLIVTANSVQITVPDGYVGTPVLSYEVVDSGGLSTATTANLDIDTLQMEATGSTVIGPSGGTHDLMDDVTGAPGGSDIAKGTAGNDAVVYDASGSDYSEIEGFSLLGGNDFVDLSTSSAGYSVDLGSGADWAVGGQGQDTLQGGLGADVLDGGLGNDILTGGWGNDIFVLGTGGIDQITDYQETGGLGVDQIDLTALGIITQADISFDGFGNLSVSGTQYASVSDGGGIPSQVEVIFEAASGEATAII</sequence>
<feature type="compositionally biased region" description="Basic and acidic residues" evidence="1">
    <location>
        <begin position="116"/>
        <end position="128"/>
    </location>
</feature>
<name>A0A2S0MU12_9RHOB</name>
<dbReference type="InterPro" id="IPR001343">
    <property type="entry name" value="Hemolysn_Ca-bd"/>
</dbReference>
<dbReference type="EMBL" id="CP027665">
    <property type="protein sequence ID" value="AVO39287.2"/>
    <property type="molecule type" value="Genomic_DNA"/>
</dbReference>
<keyword evidence="3" id="KW-1185">Reference proteome</keyword>
<accession>A0A2S0MU12</accession>
<feature type="region of interest" description="Disordered" evidence="1">
    <location>
        <begin position="1869"/>
        <end position="1888"/>
    </location>
</feature>
<evidence type="ECO:0000256" key="1">
    <source>
        <dbReference type="SAM" id="MobiDB-lite"/>
    </source>
</evidence>
<dbReference type="GO" id="GO:0005509">
    <property type="term" value="F:calcium ion binding"/>
    <property type="evidence" value="ECO:0007669"/>
    <property type="project" value="InterPro"/>
</dbReference>
<dbReference type="Proteomes" id="UP000237655">
    <property type="component" value="Chromosome"/>
</dbReference>
<dbReference type="InterPro" id="IPR018511">
    <property type="entry name" value="Hemolysin-typ_Ca-bd_CS"/>
</dbReference>
<feature type="region of interest" description="Disordered" evidence="1">
    <location>
        <begin position="3084"/>
        <end position="3103"/>
    </location>
</feature>
<evidence type="ECO:0000313" key="3">
    <source>
        <dbReference type="Proteomes" id="UP000237655"/>
    </source>
</evidence>
<dbReference type="RefSeq" id="WP_149615551.1">
    <property type="nucleotide sequence ID" value="NZ_CP027665.1"/>
</dbReference>
<feature type="compositionally biased region" description="Basic and acidic residues" evidence="1">
    <location>
        <begin position="160"/>
        <end position="173"/>
    </location>
</feature>